<gene>
    <name evidence="8" type="ORF">A6V36_08185</name>
    <name evidence="9" type="ORF">A6V37_02515</name>
</gene>
<dbReference type="InterPro" id="IPR017941">
    <property type="entry name" value="Rieske_2Fe-2S"/>
</dbReference>
<dbReference type="InterPro" id="IPR036922">
    <property type="entry name" value="Rieske_2Fe-2S_sf"/>
</dbReference>
<feature type="domain" description="Rieske" evidence="7">
    <location>
        <begin position="22"/>
        <end position="119"/>
    </location>
</feature>
<dbReference type="Proteomes" id="UP000077961">
    <property type="component" value="Unassembled WGS sequence"/>
</dbReference>
<evidence type="ECO:0000313" key="11">
    <source>
        <dbReference type="Proteomes" id="UP000078116"/>
    </source>
</evidence>
<dbReference type="Gene3D" id="2.102.10.10">
    <property type="entry name" value="Rieske [2Fe-2S] iron-sulphur domain"/>
    <property type="match status" value="1"/>
</dbReference>
<dbReference type="RefSeq" id="WP_064270364.1">
    <property type="nucleotide sequence ID" value="NZ_LXJZ01000198.1"/>
</dbReference>
<accession>A0A1A9N8L2</accession>
<dbReference type="AlphaFoldDB" id="A0A1A9N8L2"/>
<evidence type="ECO:0000256" key="1">
    <source>
        <dbReference type="ARBA" id="ARBA00022714"/>
    </source>
</evidence>
<dbReference type="Proteomes" id="UP000078116">
    <property type="component" value="Unassembled WGS sequence"/>
</dbReference>
<reference evidence="10 11" key="1">
    <citation type="submission" date="2016-04" db="EMBL/GenBank/DDBJ databases">
        <title>Reclassification of Paraburkholderia panaciterrae (Farh et al. 2015) Dobritsa &amp; Samadpour 2016 as a later homotypic synonym of Paraburkholderia ginsengiterrae (Farh et al. 2015) Dobritsa &amp; Samadpour 2016.</title>
        <authorList>
            <person name="Dobritsa A.P."/>
            <person name="Kutumbaka K."/>
            <person name="Samadpour M."/>
        </authorList>
    </citation>
    <scope>NUCLEOTIDE SEQUENCE [LARGE SCALE GENOMIC DNA]</scope>
    <source>
        <strain evidence="9 11">DCY85</strain>
        <strain evidence="8 10">DCY85-1</strain>
    </source>
</reference>
<protein>
    <submittedName>
        <fullName evidence="9">(2Fe-2S)-binding protein</fullName>
    </submittedName>
</protein>
<evidence type="ECO:0000256" key="3">
    <source>
        <dbReference type="ARBA" id="ARBA00023004"/>
    </source>
</evidence>
<keyword evidence="10" id="KW-1185">Reference proteome</keyword>
<comment type="caution">
    <text evidence="9">The sequence shown here is derived from an EMBL/GenBank/DDBJ whole genome shotgun (WGS) entry which is preliminary data.</text>
</comment>
<dbReference type="EMBL" id="LXJZ01000198">
    <property type="protein sequence ID" value="OAJ54816.1"/>
    <property type="molecule type" value="Genomic_DNA"/>
</dbReference>
<proteinExistence type="inferred from homology"/>
<dbReference type="STRING" id="1462993.A6V36_08185"/>
<evidence type="ECO:0000313" key="10">
    <source>
        <dbReference type="Proteomes" id="UP000077961"/>
    </source>
</evidence>
<comment type="similarity">
    <text evidence="6">Belongs to the bacterial ring-hydroxylating dioxygenase ferredoxin component family.</text>
</comment>
<dbReference type="PANTHER" id="PTHR21496">
    <property type="entry name" value="FERREDOXIN-RELATED"/>
    <property type="match status" value="1"/>
</dbReference>
<evidence type="ECO:0000313" key="9">
    <source>
        <dbReference type="EMBL" id="OAJ61001.1"/>
    </source>
</evidence>
<dbReference type="EMBL" id="LXKA01000221">
    <property type="protein sequence ID" value="OAJ61001.1"/>
    <property type="molecule type" value="Genomic_DNA"/>
</dbReference>
<keyword evidence="1" id="KW-0001">2Fe-2S</keyword>
<keyword evidence="2" id="KW-0479">Metal-binding</keyword>
<evidence type="ECO:0000256" key="2">
    <source>
        <dbReference type="ARBA" id="ARBA00022723"/>
    </source>
</evidence>
<dbReference type="GO" id="GO:0046872">
    <property type="term" value="F:metal ion binding"/>
    <property type="evidence" value="ECO:0007669"/>
    <property type="project" value="UniProtKB-KW"/>
</dbReference>
<dbReference type="CDD" id="cd03528">
    <property type="entry name" value="Rieske_RO_ferredoxin"/>
    <property type="match status" value="1"/>
</dbReference>
<evidence type="ECO:0000256" key="4">
    <source>
        <dbReference type="ARBA" id="ARBA00023014"/>
    </source>
</evidence>
<evidence type="ECO:0000256" key="6">
    <source>
        <dbReference type="ARBA" id="ARBA00038001"/>
    </source>
</evidence>
<keyword evidence="3" id="KW-0408">Iron</keyword>
<sequence length="123" mass="13421">MNAVIQINSADAREYVRGDDGWFAIGSLDEVFGARACRGIDIEGVKIGLFRVDDEIHALDDICTHGAALLSDGEFEGHEVECPLHAGLVDVRTGRALAAPVSRDTRHHETRVEADVLFVRVQP</sequence>
<dbReference type="OrthoDB" id="9800167at2"/>
<evidence type="ECO:0000259" key="7">
    <source>
        <dbReference type="PROSITE" id="PS51296"/>
    </source>
</evidence>
<dbReference type="PANTHER" id="PTHR21496:SF0">
    <property type="entry name" value="RIESKE DOMAIN-CONTAINING PROTEIN"/>
    <property type="match status" value="1"/>
</dbReference>
<organism evidence="9 11">
    <name type="scientific">Paraburkholderia ginsengiterrae</name>
    <dbReference type="NCBI Taxonomy" id="1462993"/>
    <lineage>
        <taxon>Bacteria</taxon>
        <taxon>Pseudomonadati</taxon>
        <taxon>Pseudomonadota</taxon>
        <taxon>Betaproteobacteria</taxon>
        <taxon>Burkholderiales</taxon>
        <taxon>Burkholderiaceae</taxon>
        <taxon>Paraburkholderia</taxon>
    </lineage>
</organism>
<dbReference type="PROSITE" id="PS51296">
    <property type="entry name" value="RIESKE"/>
    <property type="match status" value="1"/>
</dbReference>
<dbReference type="SUPFAM" id="SSF50022">
    <property type="entry name" value="ISP domain"/>
    <property type="match status" value="1"/>
</dbReference>
<keyword evidence="4" id="KW-0411">Iron-sulfur</keyword>
<dbReference type="Pfam" id="PF00355">
    <property type="entry name" value="Rieske"/>
    <property type="match status" value="1"/>
</dbReference>
<dbReference type="GO" id="GO:0051537">
    <property type="term" value="F:2 iron, 2 sulfur cluster binding"/>
    <property type="evidence" value="ECO:0007669"/>
    <property type="project" value="UniProtKB-KW"/>
</dbReference>
<evidence type="ECO:0000313" key="8">
    <source>
        <dbReference type="EMBL" id="OAJ54816.1"/>
    </source>
</evidence>
<comment type="cofactor">
    <cofactor evidence="5">
        <name>[2Fe-2S] cluster</name>
        <dbReference type="ChEBI" id="CHEBI:190135"/>
    </cofactor>
</comment>
<name>A0A1A9N8L2_9BURK</name>
<evidence type="ECO:0000256" key="5">
    <source>
        <dbReference type="ARBA" id="ARBA00034078"/>
    </source>
</evidence>